<dbReference type="AlphaFoldDB" id="A0A0R3THE9"/>
<feature type="signal peptide" evidence="2">
    <location>
        <begin position="1"/>
        <end position="22"/>
    </location>
</feature>
<reference evidence="5" key="1">
    <citation type="submission" date="2017-02" db="UniProtKB">
        <authorList>
            <consortium name="WormBaseParasite"/>
        </authorList>
    </citation>
    <scope>IDENTIFICATION</scope>
</reference>
<sequence>MMRDKFLIFCIVVCGFAVVGYSLQREKCDCYAAVIPENCYKLCNSITQPPPPARYDILKKLNPVPGYSSHKEKVNPRPPAPPVTAPPLPQPQRIRPCPNGNCPVRQEPSKQPPGWGGDCTSGDCLEGQQPKPPQNSRQRRKLGDHYKLTSQGRNPGGTDLAKNFVSGYENITVPGWGSKCPNGKCVEGKQPPPYYSPHCNWKQQGGNSSSNTPQILKFASGGVNKIRPSDDLISQPQRYQACLKDGSCGCWGGDVNYLSMKNDKATCEPYGCGYKFGSSCGIKWTILYADYERYPGHMRIDFVTKSEILRIMPHIDLNFANVLFFVEPGFARYIINKHMDLPNLLFYMDEPVLYKMMDTVPNLESRISGFTPVEISNVFCRVHNQCHFMDRFSKKSQDIIIFKVKYLKHCREKKVVKPYVNMITNTPGENLIITKTQIALIEEKIPKFRALIPRITETGARLVSNHYKDVSTLFVGLHESIIARINNFLDTFADKLYDFSNEEIAEKMIGSTKDVMALLVKRLFI</sequence>
<protein>
    <submittedName>
        <fullName evidence="3 5">Uncharacterized protein</fullName>
    </submittedName>
</protein>
<evidence type="ECO:0000313" key="3">
    <source>
        <dbReference type="EMBL" id="VDO02346.1"/>
    </source>
</evidence>
<name>A0A0R3THE9_RODNA</name>
<feature type="chain" id="PRO_5043131824" evidence="2">
    <location>
        <begin position="23"/>
        <end position="525"/>
    </location>
</feature>
<evidence type="ECO:0000256" key="1">
    <source>
        <dbReference type="SAM" id="MobiDB-lite"/>
    </source>
</evidence>
<evidence type="ECO:0000313" key="5">
    <source>
        <dbReference type="WBParaSite" id="HNAJ_0000649001-mRNA-1"/>
    </source>
</evidence>
<reference evidence="3 4" key="2">
    <citation type="submission" date="2018-11" db="EMBL/GenBank/DDBJ databases">
        <authorList>
            <consortium name="Pathogen Informatics"/>
        </authorList>
    </citation>
    <scope>NUCLEOTIDE SEQUENCE [LARGE SCALE GENOMIC DNA]</scope>
</reference>
<feature type="compositionally biased region" description="Pro residues" evidence="1">
    <location>
        <begin position="76"/>
        <end position="90"/>
    </location>
</feature>
<dbReference type="STRING" id="102285.A0A0R3THE9"/>
<dbReference type="EMBL" id="UZAE01007200">
    <property type="protein sequence ID" value="VDO02346.1"/>
    <property type="molecule type" value="Genomic_DNA"/>
</dbReference>
<accession>A0A0R3THE9</accession>
<dbReference type="Proteomes" id="UP000278807">
    <property type="component" value="Unassembled WGS sequence"/>
</dbReference>
<proteinExistence type="predicted"/>
<dbReference type="OrthoDB" id="6247131at2759"/>
<gene>
    <name evidence="3" type="ORF">HNAJ_LOCUS6486</name>
</gene>
<feature type="region of interest" description="Disordered" evidence="1">
    <location>
        <begin position="66"/>
        <end position="159"/>
    </location>
</feature>
<dbReference type="WBParaSite" id="HNAJ_0000649001-mRNA-1">
    <property type="protein sequence ID" value="HNAJ_0000649001-mRNA-1"/>
    <property type="gene ID" value="HNAJ_0000649001"/>
</dbReference>
<evidence type="ECO:0000256" key="2">
    <source>
        <dbReference type="SAM" id="SignalP"/>
    </source>
</evidence>
<organism evidence="5">
    <name type="scientific">Rodentolepis nana</name>
    <name type="common">Dwarf tapeworm</name>
    <name type="synonym">Hymenolepis nana</name>
    <dbReference type="NCBI Taxonomy" id="102285"/>
    <lineage>
        <taxon>Eukaryota</taxon>
        <taxon>Metazoa</taxon>
        <taxon>Spiralia</taxon>
        <taxon>Lophotrochozoa</taxon>
        <taxon>Platyhelminthes</taxon>
        <taxon>Cestoda</taxon>
        <taxon>Eucestoda</taxon>
        <taxon>Cyclophyllidea</taxon>
        <taxon>Hymenolepididae</taxon>
        <taxon>Rodentolepis</taxon>
    </lineage>
</organism>
<keyword evidence="4" id="KW-1185">Reference proteome</keyword>
<evidence type="ECO:0000313" key="4">
    <source>
        <dbReference type="Proteomes" id="UP000278807"/>
    </source>
</evidence>
<keyword evidence="2" id="KW-0732">Signal</keyword>